<dbReference type="EMBL" id="QQNA01000019">
    <property type="protein sequence ID" value="RDG39513.1"/>
    <property type="molecule type" value="Genomic_DNA"/>
</dbReference>
<keyword evidence="2" id="KW-1185">Reference proteome</keyword>
<dbReference type="RefSeq" id="WP_199566149.1">
    <property type="nucleotide sequence ID" value="NZ_QQNA01000019.1"/>
</dbReference>
<evidence type="ECO:0000313" key="2">
    <source>
        <dbReference type="Proteomes" id="UP000253741"/>
    </source>
</evidence>
<name>A0A370BIA7_9ACTN</name>
<dbReference type="InterPro" id="IPR018766">
    <property type="entry name" value="Zinicin_2"/>
</dbReference>
<dbReference type="Pfam" id="PF10103">
    <property type="entry name" value="Zincin_2"/>
    <property type="match status" value="1"/>
</dbReference>
<dbReference type="PANTHER" id="PTHR39420">
    <property type="match status" value="1"/>
</dbReference>
<dbReference type="PANTHER" id="PTHR39420:SF1">
    <property type="entry name" value="HYDROLASE"/>
    <property type="match status" value="1"/>
</dbReference>
<organism evidence="1 2">
    <name type="scientific">Streptomyces corynorhini</name>
    <dbReference type="NCBI Taxonomy" id="2282652"/>
    <lineage>
        <taxon>Bacteria</taxon>
        <taxon>Bacillati</taxon>
        <taxon>Actinomycetota</taxon>
        <taxon>Actinomycetes</taxon>
        <taxon>Kitasatosporales</taxon>
        <taxon>Streptomycetaceae</taxon>
        <taxon>Streptomyces</taxon>
    </lineage>
</organism>
<dbReference type="SUPFAM" id="SSF55486">
    <property type="entry name" value="Metalloproteases ('zincins'), catalytic domain"/>
    <property type="match status" value="1"/>
</dbReference>
<proteinExistence type="predicted"/>
<reference evidence="1 2" key="1">
    <citation type="submission" date="2018-07" db="EMBL/GenBank/DDBJ databases">
        <title>Streptomyces species from bats.</title>
        <authorList>
            <person name="Dunlap C."/>
        </authorList>
    </citation>
    <scope>NUCLEOTIDE SEQUENCE [LARGE SCALE GENOMIC DNA]</scope>
    <source>
        <strain evidence="1 2">AC230</strain>
    </source>
</reference>
<comment type="caution">
    <text evidence="1">The sequence shown here is derived from an EMBL/GenBank/DDBJ whole genome shotgun (WGS) entry which is preliminary data.</text>
</comment>
<sequence>VAEIREKFQQRRASGAGRLDQALRKLLGLDAKLRQYRDGERFVRSVVEEVGMDGFNRVWTSPNTLPTKAEIAKPADWVARVHRKADS</sequence>
<dbReference type="Proteomes" id="UP000253741">
    <property type="component" value="Unassembled WGS sequence"/>
</dbReference>
<accession>A0A370BIA7</accession>
<evidence type="ECO:0000313" key="1">
    <source>
        <dbReference type="EMBL" id="RDG39513.1"/>
    </source>
</evidence>
<gene>
    <name evidence="1" type="ORF">DVH02_03250</name>
</gene>
<dbReference type="AlphaFoldDB" id="A0A370BIA7"/>
<protein>
    <submittedName>
        <fullName evidence="1">Coenzyme F420 biosynthesis-associated protein</fullName>
    </submittedName>
</protein>
<feature type="non-terminal residue" evidence="1">
    <location>
        <position position="1"/>
    </location>
</feature>